<feature type="chain" id="PRO_5001745134" evidence="10">
    <location>
        <begin position="31"/>
        <end position="994"/>
    </location>
</feature>
<protein>
    <submittedName>
        <fullName evidence="13">TonB-linked outer membrane, SusC/RagA family protein</fullName>
    </submittedName>
</protein>
<evidence type="ECO:0000256" key="8">
    <source>
        <dbReference type="PROSITE-ProRule" id="PRU01360"/>
    </source>
</evidence>
<dbReference type="Gene3D" id="2.40.170.20">
    <property type="entry name" value="TonB-dependent receptor, beta-barrel domain"/>
    <property type="match status" value="1"/>
</dbReference>
<evidence type="ECO:0000256" key="1">
    <source>
        <dbReference type="ARBA" id="ARBA00004571"/>
    </source>
</evidence>
<reference evidence="13 14" key="1">
    <citation type="submission" date="2014-04" db="EMBL/GenBank/DDBJ databases">
        <authorList>
            <person name="Sears C."/>
            <person name="Carroll K."/>
            <person name="Sack B.R."/>
            <person name="Qadri F."/>
            <person name="Myers L.L."/>
            <person name="Chung G.-T."/>
            <person name="Escheverria P."/>
            <person name="Fraser C.M."/>
            <person name="Sadzewicz L."/>
            <person name="Shefchek K.A."/>
            <person name="Tallon L."/>
            <person name="Das S.P."/>
            <person name="Daugherty S."/>
            <person name="Mongodin E.F."/>
        </authorList>
    </citation>
    <scope>NUCLEOTIDE SEQUENCE [LARGE SCALE GENOMIC DNA]</scope>
    <source>
        <strain evidence="13 14">3978 T3 ii</strain>
    </source>
</reference>
<dbReference type="NCBIfam" id="TIGR04057">
    <property type="entry name" value="SusC_RagA_signa"/>
    <property type="match status" value="1"/>
</dbReference>
<keyword evidence="3 8" id="KW-1134">Transmembrane beta strand</keyword>
<evidence type="ECO:0000259" key="11">
    <source>
        <dbReference type="Pfam" id="PF00593"/>
    </source>
</evidence>
<feature type="domain" description="TonB-dependent receptor-like beta-barrel" evidence="11">
    <location>
        <begin position="416"/>
        <end position="936"/>
    </location>
</feature>
<dbReference type="SUPFAM" id="SSF49464">
    <property type="entry name" value="Carboxypeptidase regulatory domain-like"/>
    <property type="match status" value="1"/>
</dbReference>
<name>A0A078S249_BACUN</name>
<dbReference type="InterPro" id="IPR037066">
    <property type="entry name" value="Plug_dom_sf"/>
</dbReference>
<dbReference type="InterPro" id="IPR012910">
    <property type="entry name" value="Plug_dom"/>
</dbReference>
<dbReference type="Pfam" id="PF00593">
    <property type="entry name" value="TonB_dep_Rec_b-barrel"/>
    <property type="match status" value="1"/>
</dbReference>
<keyword evidence="4 8" id="KW-0812">Transmembrane</keyword>
<evidence type="ECO:0000256" key="3">
    <source>
        <dbReference type="ARBA" id="ARBA00022452"/>
    </source>
</evidence>
<keyword evidence="5 9" id="KW-0798">TonB box</keyword>
<proteinExistence type="inferred from homology"/>
<dbReference type="InterPro" id="IPR036942">
    <property type="entry name" value="Beta-barrel_TonB_sf"/>
</dbReference>
<gene>
    <name evidence="13" type="ORF">M094_0295</name>
</gene>
<evidence type="ECO:0000256" key="2">
    <source>
        <dbReference type="ARBA" id="ARBA00022448"/>
    </source>
</evidence>
<dbReference type="Gene3D" id="2.170.130.10">
    <property type="entry name" value="TonB-dependent receptor, plug domain"/>
    <property type="match status" value="1"/>
</dbReference>
<evidence type="ECO:0000256" key="7">
    <source>
        <dbReference type="ARBA" id="ARBA00023237"/>
    </source>
</evidence>
<evidence type="ECO:0000313" key="14">
    <source>
        <dbReference type="Proteomes" id="UP000028013"/>
    </source>
</evidence>
<dbReference type="PROSITE" id="PS52016">
    <property type="entry name" value="TONB_DEPENDENT_REC_3"/>
    <property type="match status" value="1"/>
</dbReference>
<comment type="subcellular location">
    <subcellularLocation>
        <location evidence="1 8">Cell outer membrane</location>
        <topology evidence="1 8">Multi-pass membrane protein</topology>
    </subcellularLocation>
</comment>
<keyword evidence="2 8" id="KW-0813">Transport</keyword>
<dbReference type="Proteomes" id="UP000028013">
    <property type="component" value="Unassembled WGS sequence"/>
</dbReference>
<sequence length="994" mass="109881">MRMITRNLLTRSYKLLLTLLVLLMSTNAFAQRLTATGKVTDAAGLEVIGASVLEKGTANGVVTNLDGEFSLSVGQNATLVISFIGYKTIEVKATTNMNITLQEDNELLDEVVVIGYGSVKRKDVTTAVSTVSTKDLDQRPIVSAAQALQGKAAGVSVMQPSGEPGGGMSIRVRGTTSFNGSNDPLYVVDGVPVDNINFLSPNDIESLSILKDASSAAIYGSRAANGVVLITTKAGAEGNAKVALNVQYGMTKVAKSMDALNTEQYRELQEEIGAVNPAALEGLTDQTDWFDEVYKTGQTQNYQVSVSNGNEKMKYFLSAGYLNEKGILEGTYFKRYSFRANIDNQIRSWLNVSANISYSDNIGNTGIISGTGANRGGVVLSVINTPTYAPIWDPEKPNQYNKNFYGVNIMNPMENLARQKNNKNKENRLIASGAATISFLPNLKLKSSVALDRRNGVSTTFLDPISTTDGRNSFGTASDNRNMNTVLVFDNILTYNTNIKKHGIDVMAGSSYTKSDYTNSWINGSHFRDDKIQTLNAANKISWDGTGTGASQWAISSYFARVSYNYDSKYMLTMNMRADGSSKLHPDHRWGIFPSFSAAWRISSEKFMKDITWIDDLKLRGGWGQTGNQSGIGDYSYLQRYNINRIPWFEEGNDHAVPGISQANLRTSDLKWETTSQTNIGLDLTVLNNRLTFSMDYYYKKTTDMLMNVSLPAGAAATTSITRNEGEMTNKGFEFAINSHNLTGEFSWDTDFNISFNKNKLTKLSLQKIYTAASSAEVVKENIVRNEPGRPLGGFYGYISDGVDPETGNLIYRDLNEDGKISTSDRTYIGDPNPDFIYGLTNTFTWKDLSLSIFIQGSYGNDIFNVSRMETEGMYDGKNQSTEVLKRWRIPGQITNVPKANFNIKNSTYFVEDGSYLRVKDISLSYNIRCRQFKKWGISRVQPYFTASNLLTWTSYSGMDPEVNQYGNSGSVQGIDYGTYPQSKSFVFGINVEF</sequence>
<dbReference type="SUPFAM" id="SSF56935">
    <property type="entry name" value="Porins"/>
    <property type="match status" value="1"/>
</dbReference>
<dbReference type="Pfam" id="PF13715">
    <property type="entry name" value="CarbopepD_reg_2"/>
    <property type="match status" value="1"/>
</dbReference>
<dbReference type="FunFam" id="2.170.130.10:FF:000008">
    <property type="entry name" value="SusC/RagA family TonB-linked outer membrane protein"/>
    <property type="match status" value="1"/>
</dbReference>
<comment type="similarity">
    <text evidence="8 9">Belongs to the TonB-dependent receptor family.</text>
</comment>
<evidence type="ECO:0000256" key="4">
    <source>
        <dbReference type="ARBA" id="ARBA00022692"/>
    </source>
</evidence>
<organism evidence="13 14">
    <name type="scientific">Bacteroides uniformis str. 3978 T3 ii</name>
    <dbReference type="NCBI Taxonomy" id="1339349"/>
    <lineage>
        <taxon>Bacteria</taxon>
        <taxon>Pseudomonadati</taxon>
        <taxon>Bacteroidota</taxon>
        <taxon>Bacteroidia</taxon>
        <taxon>Bacteroidales</taxon>
        <taxon>Bacteroidaceae</taxon>
        <taxon>Bacteroides</taxon>
    </lineage>
</organism>
<dbReference type="PATRIC" id="fig|1339349.3.peg.1559"/>
<evidence type="ECO:0000313" key="13">
    <source>
        <dbReference type="EMBL" id="KDS51909.1"/>
    </source>
</evidence>
<dbReference type="InterPro" id="IPR023997">
    <property type="entry name" value="TonB-dep_OMP_SusC/RagA_CS"/>
</dbReference>
<dbReference type="InterPro" id="IPR023996">
    <property type="entry name" value="TonB-dep_OMP_SusC/RagA"/>
</dbReference>
<dbReference type="NCBIfam" id="TIGR04056">
    <property type="entry name" value="OMP_RagA_SusC"/>
    <property type="match status" value="1"/>
</dbReference>
<comment type="caution">
    <text evidence="13">The sequence shown here is derived from an EMBL/GenBank/DDBJ whole genome shotgun (WGS) entry which is preliminary data.</text>
</comment>
<evidence type="ECO:0000256" key="5">
    <source>
        <dbReference type="ARBA" id="ARBA00023077"/>
    </source>
</evidence>
<evidence type="ECO:0000256" key="9">
    <source>
        <dbReference type="RuleBase" id="RU003357"/>
    </source>
</evidence>
<evidence type="ECO:0000256" key="10">
    <source>
        <dbReference type="SAM" id="SignalP"/>
    </source>
</evidence>
<dbReference type="AlphaFoldDB" id="A0A078S249"/>
<dbReference type="InterPro" id="IPR008969">
    <property type="entry name" value="CarboxyPept-like_regulatory"/>
</dbReference>
<dbReference type="EMBL" id="JNHN01000164">
    <property type="protein sequence ID" value="KDS51909.1"/>
    <property type="molecule type" value="Genomic_DNA"/>
</dbReference>
<dbReference type="GO" id="GO:0009279">
    <property type="term" value="C:cell outer membrane"/>
    <property type="evidence" value="ECO:0007669"/>
    <property type="project" value="UniProtKB-SubCell"/>
</dbReference>
<dbReference type="InterPro" id="IPR039426">
    <property type="entry name" value="TonB-dep_rcpt-like"/>
</dbReference>
<evidence type="ECO:0000256" key="6">
    <source>
        <dbReference type="ARBA" id="ARBA00023136"/>
    </source>
</evidence>
<evidence type="ECO:0000259" key="12">
    <source>
        <dbReference type="Pfam" id="PF07715"/>
    </source>
</evidence>
<dbReference type="Pfam" id="PF07715">
    <property type="entry name" value="Plug"/>
    <property type="match status" value="1"/>
</dbReference>
<keyword evidence="6 8" id="KW-0472">Membrane</keyword>
<dbReference type="InterPro" id="IPR000531">
    <property type="entry name" value="Beta-barrel_TonB"/>
</dbReference>
<keyword evidence="7 8" id="KW-0998">Cell outer membrane</keyword>
<feature type="signal peptide" evidence="10">
    <location>
        <begin position="1"/>
        <end position="30"/>
    </location>
</feature>
<accession>A0A078S249</accession>
<keyword evidence="10" id="KW-0732">Signal</keyword>
<feature type="domain" description="TonB-dependent receptor plug" evidence="12">
    <location>
        <begin position="121"/>
        <end position="227"/>
    </location>
</feature>